<organism evidence="1 2">
    <name type="scientific">Psilocybe cubensis</name>
    <name type="common">Psychedelic mushroom</name>
    <name type="synonym">Stropharia cubensis</name>
    <dbReference type="NCBI Taxonomy" id="181762"/>
    <lineage>
        <taxon>Eukaryota</taxon>
        <taxon>Fungi</taxon>
        <taxon>Dikarya</taxon>
        <taxon>Basidiomycota</taxon>
        <taxon>Agaricomycotina</taxon>
        <taxon>Agaricomycetes</taxon>
        <taxon>Agaricomycetidae</taxon>
        <taxon>Agaricales</taxon>
        <taxon>Agaricineae</taxon>
        <taxon>Strophariaceae</taxon>
        <taxon>Psilocybe</taxon>
    </lineage>
</organism>
<evidence type="ECO:0000313" key="2">
    <source>
        <dbReference type="Proteomes" id="UP000664032"/>
    </source>
</evidence>
<protein>
    <submittedName>
        <fullName evidence="1">Cytochrome P450 monooxygenase</fullName>
    </submittedName>
</protein>
<keyword evidence="1" id="KW-0503">Monooxygenase</keyword>
<keyword evidence="2" id="KW-1185">Reference proteome</keyword>
<reference evidence="1" key="1">
    <citation type="submission" date="2021-10" db="EMBL/GenBank/DDBJ databases">
        <title>Psilocybe cubensis genome.</title>
        <authorList>
            <person name="Mckernan K.J."/>
            <person name="Crawford S."/>
            <person name="Trippe A."/>
            <person name="Kane L.T."/>
            <person name="Mclaughlin S."/>
        </authorList>
    </citation>
    <scope>NUCLEOTIDE SEQUENCE</scope>
    <source>
        <strain evidence="1">MGC-MH-2018</strain>
    </source>
</reference>
<proteinExistence type="predicted"/>
<gene>
    <name evidence="1" type="ORF">JR316_0011970</name>
</gene>
<sequence length="284" mass="32381">MYTSKLVAIFILITWLLFKLSRIGKRAANLPPGPPTVPLLGNIHLLPTRFSFVKFTEWAKEYGGIMSLKVASGTIIVLSDMQSVKDILDDRSSETAFRPSLHAADVVTEKKYIPLANPDNHVWRMGRRAIQPLVSHQAVQEYLPVAELETTQLLHDIIHNPDGLCHHISRYTFSFIASVVFGKAAPTSDSPELAHFNNYMRHQSSTVSPEAAPVDLIPILKYVPERWAPWKQLWTETRRLQRSLYYSFLEQSERRIESGAKSGAFIERIMDRQEELKLTREMVA</sequence>
<evidence type="ECO:0000313" key="1">
    <source>
        <dbReference type="EMBL" id="KAH9476395.1"/>
    </source>
</evidence>
<dbReference type="EMBL" id="JAFIQS020000011">
    <property type="protein sequence ID" value="KAH9476395.1"/>
    <property type="molecule type" value="Genomic_DNA"/>
</dbReference>
<comment type="caution">
    <text evidence="1">The sequence shown here is derived from an EMBL/GenBank/DDBJ whole genome shotgun (WGS) entry which is preliminary data.</text>
</comment>
<accession>A0ACB8GKY2</accession>
<keyword evidence="1" id="KW-0560">Oxidoreductase</keyword>
<name>A0ACB8GKY2_PSICU</name>
<dbReference type="Proteomes" id="UP000664032">
    <property type="component" value="Unassembled WGS sequence"/>
</dbReference>